<dbReference type="PANTHER" id="PTHR13414:SF9">
    <property type="entry name" value="PROTON-COUPLED ZINC ANTIPORTER SLC30A9, MITOCHONDRIAL"/>
    <property type="match status" value="1"/>
</dbReference>
<dbReference type="GO" id="GO:0008324">
    <property type="term" value="F:monoatomic cation transmembrane transporter activity"/>
    <property type="evidence" value="ECO:0007669"/>
    <property type="project" value="InterPro"/>
</dbReference>
<reference evidence="24 25" key="1">
    <citation type="submission" date="2015-01" db="EMBL/GenBank/DDBJ databases">
        <title>Evolution of Trichinella species and genotypes.</title>
        <authorList>
            <person name="Korhonen P.K."/>
            <person name="Edoardo P."/>
            <person name="Giuseppe L.R."/>
            <person name="Gasser R.B."/>
        </authorList>
    </citation>
    <scope>NUCLEOTIDE SEQUENCE [LARGE SCALE GENOMIC DNA]</scope>
    <source>
        <strain evidence="24">ISS3</strain>
    </source>
</reference>
<name>A0A0V1C3A5_TRISP</name>
<feature type="transmembrane region" description="Helical" evidence="22">
    <location>
        <begin position="887"/>
        <end position="911"/>
    </location>
</feature>
<feature type="transmembrane region" description="Helical" evidence="22">
    <location>
        <begin position="422"/>
        <end position="440"/>
    </location>
</feature>
<evidence type="ECO:0000256" key="2">
    <source>
        <dbReference type="ARBA" id="ARBA00004225"/>
    </source>
</evidence>
<evidence type="ECO:0000256" key="3">
    <source>
        <dbReference type="ARBA" id="ARBA00004240"/>
    </source>
</evidence>
<evidence type="ECO:0000256" key="19">
    <source>
        <dbReference type="ARBA" id="ARBA00034845"/>
    </source>
</evidence>
<evidence type="ECO:0000256" key="21">
    <source>
        <dbReference type="ARBA" id="ARBA00048349"/>
    </source>
</evidence>
<evidence type="ECO:0000256" key="8">
    <source>
        <dbReference type="ARBA" id="ARBA00022824"/>
    </source>
</evidence>
<feature type="transmembrane region" description="Helical" evidence="22">
    <location>
        <begin position="306"/>
        <end position="327"/>
    </location>
</feature>
<proteinExistence type="inferred from homology"/>
<feature type="transmembrane region" description="Helical" evidence="22">
    <location>
        <begin position="339"/>
        <end position="362"/>
    </location>
</feature>
<dbReference type="InParanoid" id="A0A0V1C3A5"/>
<dbReference type="PANTHER" id="PTHR13414">
    <property type="entry name" value="HUEL-CATION TRANSPORTER"/>
    <property type="match status" value="1"/>
</dbReference>
<dbReference type="SUPFAM" id="SSF48652">
    <property type="entry name" value="Tetraspanin"/>
    <property type="match status" value="1"/>
</dbReference>
<dbReference type="Pfam" id="PF00335">
    <property type="entry name" value="Tetraspanin"/>
    <property type="match status" value="1"/>
</dbReference>
<keyword evidence="7 22" id="KW-0812">Transmembrane</keyword>
<keyword evidence="12" id="KW-0805">Transcription regulation</keyword>
<dbReference type="OrthoDB" id="435980at2759"/>
<feature type="transmembrane region" description="Helical" evidence="22">
    <location>
        <begin position="760"/>
        <end position="783"/>
    </location>
</feature>
<dbReference type="EMBL" id="JYDH01000002">
    <property type="protein sequence ID" value="KRY43219.1"/>
    <property type="molecule type" value="Genomic_DNA"/>
</dbReference>
<dbReference type="GO" id="GO:0005783">
    <property type="term" value="C:endoplasmic reticulum"/>
    <property type="evidence" value="ECO:0007669"/>
    <property type="project" value="UniProtKB-SubCell"/>
</dbReference>
<evidence type="ECO:0000256" key="10">
    <source>
        <dbReference type="ARBA" id="ARBA00022906"/>
    </source>
</evidence>
<dbReference type="InterPro" id="IPR058533">
    <property type="entry name" value="Cation_efflux_TM"/>
</dbReference>
<dbReference type="FunCoup" id="A0A0V1C3A5">
    <property type="interactions" value="1671"/>
</dbReference>
<comment type="similarity">
    <text evidence="4">Belongs to the cation diffusion facilitator (CDF) transporter (TC 2.A.4) family. SLC30A subfamily.</text>
</comment>
<dbReference type="Proteomes" id="UP000054776">
    <property type="component" value="Unassembled WGS sequence"/>
</dbReference>
<keyword evidence="15 22" id="KW-0472">Membrane</keyword>
<keyword evidence="16" id="KW-0804">Transcription</keyword>
<dbReference type="Gene3D" id="1.10.1450.10">
    <property type="entry name" value="Tetraspanin"/>
    <property type="match status" value="1"/>
</dbReference>
<dbReference type="CDD" id="cd21078">
    <property type="entry name" value="NTD_ZNT9"/>
    <property type="match status" value="1"/>
</dbReference>
<keyword evidence="13" id="KW-0406">Ion transport</keyword>
<keyword evidence="11 22" id="KW-1133">Transmembrane helix</keyword>
<evidence type="ECO:0000256" key="18">
    <source>
        <dbReference type="ARBA" id="ARBA00033405"/>
    </source>
</evidence>
<keyword evidence="10" id="KW-0864">Zinc transport</keyword>
<dbReference type="Pfam" id="PF01545">
    <property type="entry name" value="Cation_efflux"/>
    <property type="match status" value="1"/>
</dbReference>
<dbReference type="GO" id="GO:0006829">
    <property type="term" value="P:zinc ion transport"/>
    <property type="evidence" value="ECO:0007669"/>
    <property type="project" value="UniProtKB-KW"/>
</dbReference>
<dbReference type="GO" id="GO:0005634">
    <property type="term" value="C:nucleus"/>
    <property type="evidence" value="ECO:0007669"/>
    <property type="project" value="UniProtKB-SubCell"/>
</dbReference>
<keyword evidence="6" id="KW-0050">Antiport</keyword>
<evidence type="ECO:0000256" key="14">
    <source>
        <dbReference type="ARBA" id="ARBA00023128"/>
    </source>
</evidence>
<dbReference type="SUPFAM" id="SSF161111">
    <property type="entry name" value="Cation efflux protein transmembrane domain-like"/>
    <property type="match status" value="1"/>
</dbReference>
<evidence type="ECO:0000313" key="24">
    <source>
        <dbReference type="EMBL" id="KRY43219.1"/>
    </source>
</evidence>
<evidence type="ECO:0000256" key="15">
    <source>
        <dbReference type="ARBA" id="ARBA00023136"/>
    </source>
</evidence>
<dbReference type="InterPro" id="IPR002524">
    <property type="entry name" value="Cation_efflux"/>
</dbReference>
<evidence type="ECO:0000256" key="4">
    <source>
        <dbReference type="ARBA" id="ARBA00008873"/>
    </source>
</evidence>
<accession>A0A0V1C3A5</accession>
<dbReference type="Gene3D" id="3.90.530.10">
    <property type="entry name" value="XPA C-terminal domain"/>
    <property type="match status" value="1"/>
</dbReference>
<keyword evidence="8" id="KW-0256">Endoplasmic reticulum</keyword>
<feature type="transmembrane region" description="Helical" evidence="22">
    <location>
        <begin position="20"/>
        <end position="42"/>
    </location>
</feature>
<evidence type="ECO:0000256" key="16">
    <source>
        <dbReference type="ARBA" id="ARBA00023163"/>
    </source>
</evidence>
<dbReference type="GO" id="GO:0015297">
    <property type="term" value="F:antiporter activity"/>
    <property type="evidence" value="ECO:0007669"/>
    <property type="project" value="UniProtKB-KW"/>
</dbReference>
<feature type="transmembrane region" description="Helical" evidence="22">
    <location>
        <begin position="236"/>
        <end position="257"/>
    </location>
</feature>
<dbReference type="Gene3D" id="1.20.1510.10">
    <property type="entry name" value="Cation efflux protein transmembrane domain"/>
    <property type="match status" value="1"/>
</dbReference>
<evidence type="ECO:0000256" key="7">
    <source>
        <dbReference type="ARBA" id="ARBA00022692"/>
    </source>
</evidence>
<dbReference type="NCBIfam" id="TIGR01297">
    <property type="entry name" value="CDF"/>
    <property type="match status" value="1"/>
</dbReference>
<keyword evidence="5" id="KW-0813">Transport</keyword>
<evidence type="ECO:0000259" key="23">
    <source>
        <dbReference type="Pfam" id="PF01545"/>
    </source>
</evidence>
<evidence type="ECO:0000256" key="12">
    <source>
        <dbReference type="ARBA" id="ARBA00023015"/>
    </source>
</evidence>
<dbReference type="InterPro" id="IPR037129">
    <property type="entry name" value="XPA_sf"/>
</dbReference>
<evidence type="ECO:0000313" key="25">
    <source>
        <dbReference type="Proteomes" id="UP000054776"/>
    </source>
</evidence>
<comment type="catalytic activity">
    <reaction evidence="21">
        <text>Zn(2+)(in) + 2 H(+)(out) = Zn(2+)(out) + 2 H(+)(in)</text>
        <dbReference type="Rhea" id="RHEA:72627"/>
        <dbReference type="ChEBI" id="CHEBI:15378"/>
        <dbReference type="ChEBI" id="CHEBI:29105"/>
    </reaction>
</comment>
<evidence type="ECO:0000256" key="11">
    <source>
        <dbReference type="ARBA" id="ARBA00022989"/>
    </source>
</evidence>
<feature type="domain" description="Cation efflux protein transmembrane" evidence="23">
    <location>
        <begin position="238"/>
        <end position="447"/>
    </location>
</feature>
<dbReference type="GO" id="GO:0006882">
    <property type="term" value="P:intracellular zinc ion homeostasis"/>
    <property type="evidence" value="ECO:0007669"/>
    <property type="project" value="TreeGrafter"/>
</dbReference>
<comment type="subcellular location">
    <subcellularLocation>
        <location evidence="3">Endoplasmic reticulum</location>
    </subcellularLocation>
    <subcellularLocation>
        <location evidence="2">Mitochondrion membrane</location>
        <topology evidence="2">Multi-pass membrane protein</topology>
    </subcellularLocation>
    <subcellularLocation>
        <location evidence="1">Nucleus</location>
    </subcellularLocation>
</comment>
<keyword evidence="9" id="KW-0862">Zinc</keyword>
<evidence type="ECO:0000256" key="13">
    <source>
        <dbReference type="ARBA" id="ARBA00023065"/>
    </source>
</evidence>
<gene>
    <name evidence="24" type="primary">Tspan5</name>
    <name evidence="24" type="ORF">T01_8992</name>
</gene>
<keyword evidence="14" id="KW-0496">Mitochondrion</keyword>
<dbReference type="InterPro" id="IPR027469">
    <property type="entry name" value="Cation_efflux_TMD_sf"/>
</dbReference>
<evidence type="ECO:0000256" key="20">
    <source>
        <dbReference type="ARBA" id="ARBA00034922"/>
    </source>
</evidence>
<dbReference type="InterPro" id="IPR018499">
    <property type="entry name" value="Tetraspanin/Peripherin"/>
</dbReference>
<dbReference type="SUPFAM" id="SSF46955">
    <property type="entry name" value="Putative DNA-binding domain"/>
    <property type="match status" value="1"/>
</dbReference>
<evidence type="ECO:0000256" key="22">
    <source>
        <dbReference type="SAM" id="Phobius"/>
    </source>
</evidence>
<feature type="transmembrane region" description="Helical" evidence="22">
    <location>
        <begin position="269"/>
        <end position="286"/>
    </location>
</feature>
<sequence>MLTWNNKHGLYEAGKLALHMYSFLVILYMHNFVAIDALLLMLSKKLPLCSPEVKNLVTATVDATNMLKSIVKVFSVIVEGKNIRCISGTRLLLCSVSEQSKNDKGKVAKKITSPKFYQKSTQPKKKSVDHIRLITAVRAMNDYCLNPKDLTDLPHQVRRSPYIGEPPCIMYLESDVIARAVNVHGSIEALQKKQFVRNTLNRAKQVSSHLGFDQIRTSSNFQSKERRGLMTISSSHVVFTAIAVNFINCSLKFFLWIHTGSHSLFAESIHSLADTLNQIILAFGIYHSVRKPDTMHPYGYSNAKYVASLVSGVGIFCFGTGLSFYHGVQGILHPQPLEFLQWAFPLLGISFISEGGTFILAWRELRQKARMENMTVTNYVLSSEEPSLSVIFLEDLAAILGVGVAATCMGMSVYFNNPLPDAVGSLIIGSLLGAVATLIIKANANHLVGRSIPQEEILQIVNGLEEDVMIRAIHDIKATKLGTNKVRFKAEIDFDGRNVTRAYLETLDLKKLLQEVHLLQTEGELENFLLEHGEQVIDRLGAEIDRIEQELKKNFPEIRHVDLEVHNKNPYSAAPAKEKLVEENFQYKKIQLTCFSFHPSDIEERRLATSRSLHCNARNVLPPTFKRTQRPPVFMEKYITLNYSTSSQIFCNSSKMFDMYYKFQQMPKLNLIRWFEVRCTSAFIRSFLYCFNIVTWILGLVSLGIGIWLYTERTDYSDLTSHAFGAYSASALFGAAGATIIIVGFVGCCGVWAENRSFIILYMILVVLLFIIELTAAVLAFIYKSEMTEIIRLELRNHLLAPYVSEHARDSKGLRISWDTLQSKFKCCGAESYKDWAGKVPESCCDPSFFHENGSMINCGRINKPNILFQKGCYEAFSDWLLEHMQLVGAMGIFLACIQVFGLLVSALLYVDIFKRERNRGKNYQLCSRTETDSRNQRNTSYN</sequence>
<dbReference type="AlphaFoldDB" id="A0A0V1C3A5"/>
<keyword evidence="17" id="KW-0539">Nucleus</keyword>
<dbReference type="InterPro" id="IPR040177">
    <property type="entry name" value="SLC30A9"/>
</dbReference>
<feature type="transmembrane region" description="Helical" evidence="22">
    <location>
        <begin position="731"/>
        <end position="753"/>
    </location>
</feature>
<protein>
    <recommendedName>
        <fullName evidence="19">Proton-coupled zinc antiporter SLC30A9, mitochondrial</fullName>
    </recommendedName>
    <alternativeName>
        <fullName evidence="18">Solute carrier family 30 member 9</fullName>
    </alternativeName>
    <alternativeName>
        <fullName evidence="20">Zinc transporter 9</fullName>
    </alternativeName>
</protein>
<keyword evidence="25" id="KW-1185">Reference proteome</keyword>
<evidence type="ECO:0000256" key="6">
    <source>
        <dbReference type="ARBA" id="ARBA00022449"/>
    </source>
</evidence>
<evidence type="ECO:0000256" key="9">
    <source>
        <dbReference type="ARBA" id="ARBA00022833"/>
    </source>
</evidence>
<dbReference type="PRINTS" id="PR00259">
    <property type="entry name" value="TMFOUR"/>
</dbReference>
<dbReference type="GO" id="GO:0031966">
    <property type="term" value="C:mitochondrial membrane"/>
    <property type="evidence" value="ECO:0007669"/>
    <property type="project" value="UniProtKB-SubCell"/>
</dbReference>
<dbReference type="InterPro" id="IPR009061">
    <property type="entry name" value="DNA-bd_dom_put_sf"/>
</dbReference>
<evidence type="ECO:0000256" key="5">
    <source>
        <dbReference type="ARBA" id="ARBA00022448"/>
    </source>
</evidence>
<feature type="transmembrane region" description="Helical" evidence="22">
    <location>
        <begin position="396"/>
        <end position="416"/>
    </location>
</feature>
<evidence type="ECO:0000256" key="17">
    <source>
        <dbReference type="ARBA" id="ARBA00023242"/>
    </source>
</evidence>
<comment type="caution">
    <text evidence="24">The sequence shown here is derived from an EMBL/GenBank/DDBJ whole genome shotgun (WGS) entry which is preliminary data.</text>
</comment>
<evidence type="ECO:0000256" key="1">
    <source>
        <dbReference type="ARBA" id="ARBA00004123"/>
    </source>
</evidence>
<dbReference type="InterPro" id="IPR008952">
    <property type="entry name" value="Tetraspanin_EC2_sf"/>
</dbReference>
<organism evidence="24 25">
    <name type="scientific">Trichinella spiralis</name>
    <name type="common">Trichina worm</name>
    <dbReference type="NCBI Taxonomy" id="6334"/>
    <lineage>
        <taxon>Eukaryota</taxon>
        <taxon>Metazoa</taxon>
        <taxon>Ecdysozoa</taxon>
        <taxon>Nematoda</taxon>
        <taxon>Enoplea</taxon>
        <taxon>Dorylaimia</taxon>
        <taxon>Trichinellida</taxon>
        <taxon>Trichinellidae</taxon>
        <taxon>Trichinella</taxon>
    </lineage>
</organism>
<feature type="transmembrane region" description="Helical" evidence="22">
    <location>
        <begin position="687"/>
        <end position="711"/>
    </location>
</feature>
<dbReference type="STRING" id="6334.A0A0V1C3A5"/>